<dbReference type="Pfam" id="PF00400">
    <property type="entry name" value="WD40"/>
    <property type="match status" value="2"/>
</dbReference>
<dbReference type="AlphaFoldDB" id="A0AAU9JMY7"/>
<dbReference type="EMBL" id="CAJZBQ010000046">
    <property type="protein sequence ID" value="CAG9328607.1"/>
    <property type="molecule type" value="Genomic_DNA"/>
</dbReference>
<keyword evidence="5" id="KW-1185">Reference proteome</keyword>
<reference evidence="4" key="1">
    <citation type="submission" date="2021-09" db="EMBL/GenBank/DDBJ databases">
        <authorList>
            <consortium name="AG Swart"/>
            <person name="Singh M."/>
            <person name="Singh A."/>
            <person name="Seah K."/>
            <person name="Emmerich C."/>
        </authorList>
    </citation>
    <scope>NUCLEOTIDE SEQUENCE</scope>
    <source>
        <strain evidence="4">ATCC30299</strain>
    </source>
</reference>
<dbReference type="Proteomes" id="UP001162131">
    <property type="component" value="Unassembled WGS sequence"/>
</dbReference>
<gene>
    <name evidence="4" type="ORF">BSTOLATCC_MIC46603</name>
</gene>
<evidence type="ECO:0000256" key="2">
    <source>
        <dbReference type="ARBA" id="ARBA00022737"/>
    </source>
</evidence>
<dbReference type="PROSITE" id="PS50294">
    <property type="entry name" value="WD_REPEATS_REGION"/>
    <property type="match status" value="1"/>
</dbReference>
<name>A0AAU9JMY7_9CILI</name>
<keyword evidence="1 3" id="KW-0853">WD repeat</keyword>
<dbReference type="SUPFAM" id="SSF50978">
    <property type="entry name" value="WD40 repeat-like"/>
    <property type="match status" value="1"/>
</dbReference>
<feature type="repeat" description="WD" evidence="3">
    <location>
        <begin position="165"/>
        <end position="205"/>
    </location>
</feature>
<dbReference type="InterPro" id="IPR015943">
    <property type="entry name" value="WD40/YVTN_repeat-like_dom_sf"/>
</dbReference>
<comment type="caution">
    <text evidence="4">The sequence shown here is derived from an EMBL/GenBank/DDBJ whole genome shotgun (WGS) entry which is preliminary data.</text>
</comment>
<proteinExistence type="predicted"/>
<protein>
    <submittedName>
        <fullName evidence="4">Uncharacterized protein</fullName>
    </submittedName>
</protein>
<dbReference type="PANTHER" id="PTHR14221">
    <property type="entry name" value="WD REPEAT DOMAIN 44"/>
    <property type="match status" value="1"/>
</dbReference>
<dbReference type="SMART" id="SM00320">
    <property type="entry name" value="WD40"/>
    <property type="match status" value="6"/>
</dbReference>
<dbReference type="PROSITE" id="PS50082">
    <property type="entry name" value="WD_REPEATS_2"/>
    <property type="match status" value="1"/>
</dbReference>
<dbReference type="InterPro" id="IPR001680">
    <property type="entry name" value="WD40_rpt"/>
</dbReference>
<evidence type="ECO:0000313" key="5">
    <source>
        <dbReference type="Proteomes" id="UP001162131"/>
    </source>
</evidence>
<keyword evidence="2" id="KW-0677">Repeat</keyword>
<accession>A0AAU9JMY7</accession>
<dbReference type="Gene3D" id="2.130.10.10">
    <property type="entry name" value="YVTN repeat-like/Quinoprotein amine dehydrogenase"/>
    <property type="match status" value="1"/>
</dbReference>
<dbReference type="InterPro" id="IPR040324">
    <property type="entry name" value="WDR44/Dgr2"/>
</dbReference>
<dbReference type="InterPro" id="IPR036322">
    <property type="entry name" value="WD40_repeat_dom_sf"/>
</dbReference>
<evidence type="ECO:0000256" key="1">
    <source>
        <dbReference type="ARBA" id="ARBA00022574"/>
    </source>
</evidence>
<evidence type="ECO:0000313" key="4">
    <source>
        <dbReference type="EMBL" id="CAG9328607.1"/>
    </source>
</evidence>
<sequence>MNISSKHKPNRKSKYYDAYESFSDLIGPSESASMFIATKQLRKDSNATNSFELSARMDSQSTIFSSNRSNSHNSYKKKTTELLPPQLVHKKSTKPPNAQNFANVRLTQEIELVQGIKSKIWIIKFSPCCKYLAIAAETGIISIYDIIPPNSNSSQLISNIPRIIMAEHTKAITDISWNAQGFLISSSLDGTVKIWTKNQERSLFTLENFKRVYSVCFHPIYQDHFVTASDDRLIRVIKYPELTNEGLYQTSHKVTVLCYSPNAAFLAAGLEKGEVLIYKSKTGCRLRLKYKLKCKNRFGLRSFGRKVTSLQFMDEDYLLITTNDSRIRLFKFKEELMVQKYKGNINLKCPIRADLSFDKKFVICGSEDGLFYIWNSLRVFESRSPGKNGEYECVDVRGAKKSEFTCFAPEKVVKAVKKRFKNKTGQKIGHIIFSIGAQSNLKVFYSIL</sequence>
<organism evidence="4 5">
    <name type="scientific">Blepharisma stoltei</name>
    <dbReference type="NCBI Taxonomy" id="1481888"/>
    <lineage>
        <taxon>Eukaryota</taxon>
        <taxon>Sar</taxon>
        <taxon>Alveolata</taxon>
        <taxon>Ciliophora</taxon>
        <taxon>Postciliodesmatophora</taxon>
        <taxon>Heterotrichea</taxon>
        <taxon>Heterotrichida</taxon>
        <taxon>Blepharismidae</taxon>
        <taxon>Blepharisma</taxon>
    </lineage>
</organism>
<dbReference type="PANTHER" id="PTHR14221:SF0">
    <property type="entry name" value="WD REPEAT-CONTAINING PROTEIN 44"/>
    <property type="match status" value="1"/>
</dbReference>
<evidence type="ECO:0000256" key="3">
    <source>
        <dbReference type="PROSITE-ProRule" id="PRU00221"/>
    </source>
</evidence>